<dbReference type="EMBL" id="JAGKHQ010000015">
    <property type="protein sequence ID" value="KAG7497578.1"/>
    <property type="molecule type" value="Genomic_DNA"/>
</dbReference>
<keyword evidence="11" id="KW-1185">Reference proteome</keyword>
<comment type="caution">
    <text evidence="10">The sequence shown here is derived from an EMBL/GenBank/DDBJ whole genome shotgun (WGS) entry which is preliminary data.</text>
</comment>
<dbReference type="FunFam" id="3.90.228.10:FF:000008">
    <property type="entry name" value="Poly [ADP-ribose] polymerase"/>
    <property type="match status" value="1"/>
</dbReference>
<dbReference type="InterPro" id="IPR012317">
    <property type="entry name" value="Poly(ADP-ribose)pol_cat_dom"/>
</dbReference>
<dbReference type="GO" id="GO:0003950">
    <property type="term" value="F:NAD+ poly-ADP-ribosyltransferase activity"/>
    <property type="evidence" value="ECO:0007669"/>
    <property type="project" value="UniProtKB-UniRule"/>
</dbReference>
<dbReference type="InterPro" id="IPR052056">
    <property type="entry name" value="Mono-ARTD/PARP"/>
</dbReference>
<evidence type="ECO:0000256" key="1">
    <source>
        <dbReference type="ARBA" id="ARBA00004123"/>
    </source>
</evidence>
<dbReference type="PANTHER" id="PTHR14453:SF107">
    <property type="entry name" value="POLY [ADP-RIBOSE] POLYMERASE"/>
    <property type="match status" value="1"/>
</dbReference>
<dbReference type="GO" id="GO:0003714">
    <property type="term" value="F:transcription corepressor activity"/>
    <property type="evidence" value="ECO:0007669"/>
    <property type="project" value="TreeGrafter"/>
</dbReference>
<organism evidence="10 11">
    <name type="scientific">Solea senegalensis</name>
    <name type="common">Senegalese sole</name>
    <dbReference type="NCBI Taxonomy" id="28829"/>
    <lineage>
        <taxon>Eukaryota</taxon>
        <taxon>Metazoa</taxon>
        <taxon>Chordata</taxon>
        <taxon>Craniata</taxon>
        <taxon>Vertebrata</taxon>
        <taxon>Euteleostomi</taxon>
        <taxon>Actinopterygii</taxon>
        <taxon>Neopterygii</taxon>
        <taxon>Teleostei</taxon>
        <taxon>Neoteleostei</taxon>
        <taxon>Acanthomorphata</taxon>
        <taxon>Carangaria</taxon>
        <taxon>Pleuronectiformes</taxon>
        <taxon>Pleuronectoidei</taxon>
        <taxon>Soleidae</taxon>
        <taxon>Solea</taxon>
    </lineage>
</organism>
<evidence type="ECO:0000256" key="6">
    <source>
        <dbReference type="ARBA" id="ARBA00024347"/>
    </source>
</evidence>
<dbReference type="GO" id="GO:1990404">
    <property type="term" value="F:NAD+-protein mono-ADP-ribosyltransferase activity"/>
    <property type="evidence" value="ECO:0007669"/>
    <property type="project" value="TreeGrafter"/>
</dbReference>
<dbReference type="SMART" id="SM00506">
    <property type="entry name" value="A1pp"/>
    <property type="match status" value="1"/>
</dbReference>
<proteinExistence type="inferred from homology"/>
<keyword evidence="3 7" id="KW-0808">Transferase</keyword>
<reference evidence="10 11" key="1">
    <citation type="journal article" date="2021" name="Sci. Rep.">
        <title>Chromosome anchoring in Senegalese sole (Solea senegalensis) reveals sex-associated markers and genome rearrangements in flatfish.</title>
        <authorList>
            <person name="Guerrero-Cozar I."/>
            <person name="Gomez-Garrido J."/>
            <person name="Berbel C."/>
            <person name="Martinez-Blanch J.F."/>
            <person name="Alioto T."/>
            <person name="Claros M.G."/>
            <person name="Gagnaire P.A."/>
            <person name="Manchado M."/>
        </authorList>
    </citation>
    <scope>NUCLEOTIDE SEQUENCE [LARGE SCALE GENOMIC DNA]</scope>
    <source>
        <strain evidence="10">Sse05_10M</strain>
    </source>
</reference>
<evidence type="ECO:0000256" key="5">
    <source>
        <dbReference type="ARBA" id="ARBA00023242"/>
    </source>
</evidence>
<evidence type="ECO:0000256" key="4">
    <source>
        <dbReference type="ARBA" id="ARBA00023027"/>
    </source>
</evidence>
<dbReference type="EC" id="2.4.2.-" evidence="7"/>
<accession>A0AAV6QZ25</accession>
<keyword evidence="2 7" id="KW-0328">Glycosyltransferase</keyword>
<sequence>MDEYQHSLFFEARELTDKEKQKIWRYFQKKRDSGGGVCAALESIGGSIYKISFKEIEDQERVLQRKFHTISLPSGKLDLTLSRTNSPQAPDQPLTQIFTKTNTKGLEKSYKIDIFLMYYLRDNPKANKILQKQLDSIGCRVELNFDEEEAMVRGDIEKGPGGAFGASEKWEIQVDRVFIGLTENYTCYHVLDQKQNKMLLQHHSLETGDIKVYKETGYSVVVGEIEAVKEMLAVIENSIPTRKEVPIVKNKYKLVEEEFNREIRAHYPEVKIHSDHDMIIMEGNDKQVQSGANKLDELIKKVMEKRVILPSELLTFITSSDAISKYEARFQQSHRHPVSLEVGSCLVLSSLSCGALDEAEAALKRDLSVDTVMMQGTADVSLDLDTLKEILNKAKNELNCREDKVDFSFITRTSETSGSEVRIVGCNESVKRLKAVLQDFQTNQVVTQEVLKLPQPELVHCFNEFLSLIGFKHKKVTIKTSPFPNPCVHISGPRCHVQEVMDSLTSVLSSIASEKLVLDGPGAQRYFQTEGKVSKDLVESSYQVLIREQQGVNAKEVRFTSPRPSMAQLNSKTVENVAVNKTTLKIAVGSLEDEQMNVLVVPMINKNLTSTKIGKSLLTKAGNQLQTKFHSMAANFTINPGDVLQVAGPPSLGCSKLFFIECLPWDGVRGRSVQALKNGLKRCLDLCAQQGFDSVALPVIGPGVAIKYPLGEAVEVLTDSICQFGSSPSSSTLSHIHVVIKPGYADSEECYHKVYSSLSRSQVLFRSIFTDLDDISVTVGHGVKLQVVFGDITNETTDAVVNTTNFVNFDIDGVCKDILTVAGPQVKAKLVGAHVGRGQILATQPGSFPCKAILHVSGQKDAGVIEQLVCDIIQHCESSGCKSVAIPAICAGAGKMDPGVVAAAIIRGVKRGTSSSPLHCLTDIHLVLIKINVFLEFKVETLQVFSTAVFNRVPAPQLPYVEQKSPSSVIADLSILHTSFTNRQSVFLILGLWRDDVKAAMKNLDDLYCAQCSTQTFTMEQLNGLSQNDITNLKLLVETECLYVQSGQSCLTVSGLKDGVNKVMQMINTSVHGNLRKQMTIREEEDLYSRVAWCIMGAHCNWERLPRTANHKLENKDIAGGIVDTQNVQWNVDLQKMEAVCRITRHTRMLKRLENLPDFTVPLYWENMADGENMKRFPLQPSSAEYKGVKQGFKLTSNNTVLKIERFQNVHLRQGYEAQKKHLSHKNREQGGAGEKLLYHGTTLENSDSIMKTGFNRSLAGQNATSFGHGSYFAVNASYSANPIYARPTHDGTQLMFVARVLTGVYTVGQSGLKVPPPRNIHQPHDRYDSVVDRMDNPSMYIVFHDNQAYPDYLITFK</sequence>
<dbReference type="Pfam" id="PF23222">
    <property type="entry name" value="RRM_PARP14_1"/>
    <property type="match status" value="1"/>
</dbReference>
<keyword evidence="4 7" id="KW-0520">NAD</keyword>
<dbReference type="CDD" id="cd01439">
    <property type="entry name" value="TCCD_inducible_PARP_like"/>
    <property type="match status" value="1"/>
</dbReference>
<evidence type="ECO:0000256" key="2">
    <source>
        <dbReference type="ARBA" id="ARBA00022676"/>
    </source>
</evidence>
<name>A0AAV6QZ25_SOLSE</name>
<dbReference type="InterPro" id="IPR057051">
    <property type="entry name" value="PARP14_RPM_1"/>
</dbReference>
<evidence type="ECO:0000259" key="9">
    <source>
        <dbReference type="PROSITE" id="PS51154"/>
    </source>
</evidence>
<dbReference type="GO" id="GO:0010629">
    <property type="term" value="P:negative regulation of gene expression"/>
    <property type="evidence" value="ECO:0007669"/>
    <property type="project" value="TreeGrafter"/>
</dbReference>
<evidence type="ECO:0000313" key="10">
    <source>
        <dbReference type="EMBL" id="KAG7497578.1"/>
    </source>
</evidence>
<evidence type="ECO:0000259" key="8">
    <source>
        <dbReference type="PROSITE" id="PS51059"/>
    </source>
</evidence>
<dbReference type="GO" id="GO:0005634">
    <property type="term" value="C:nucleus"/>
    <property type="evidence" value="ECO:0007669"/>
    <property type="project" value="UniProtKB-SubCell"/>
</dbReference>
<evidence type="ECO:0000256" key="7">
    <source>
        <dbReference type="RuleBase" id="RU362114"/>
    </source>
</evidence>
<feature type="domain" description="Macro" evidence="9">
    <location>
        <begin position="772"/>
        <end position="953"/>
    </location>
</feature>
<dbReference type="GO" id="GO:0070212">
    <property type="term" value="P:protein poly-ADP-ribosylation"/>
    <property type="evidence" value="ECO:0007669"/>
    <property type="project" value="TreeGrafter"/>
</dbReference>
<gene>
    <name evidence="10" type="ORF">JOB18_040279</name>
</gene>
<evidence type="ECO:0000313" key="11">
    <source>
        <dbReference type="Proteomes" id="UP000693946"/>
    </source>
</evidence>
<dbReference type="Pfam" id="PF00644">
    <property type="entry name" value="PARP"/>
    <property type="match status" value="1"/>
</dbReference>
<dbReference type="Proteomes" id="UP000693946">
    <property type="component" value="Linkage Group LG3"/>
</dbReference>
<dbReference type="GO" id="GO:0005737">
    <property type="term" value="C:cytoplasm"/>
    <property type="evidence" value="ECO:0007669"/>
    <property type="project" value="TreeGrafter"/>
</dbReference>
<comment type="subcellular location">
    <subcellularLocation>
        <location evidence="1">Nucleus</location>
    </subcellularLocation>
</comment>
<comment type="similarity">
    <text evidence="6">Belongs to the ARTD/PARP family.</text>
</comment>
<feature type="domain" description="Macro" evidence="9">
    <location>
        <begin position="571"/>
        <end position="759"/>
    </location>
</feature>
<evidence type="ECO:0000256" key="3">
    <source>
        <dbReference type="ARBA" id="ARBA00022679"/>
    </source>
</evidence>
<keyword evidence="5" id="KW-0539">Nucleus</keyword>
<feature type="domain" description="PARP catalytic" evidence="8">
    <location>
        <begin position="1161"/>
        <end position="1358"/>
    </location>
</feature>
<dbReference type="PANTHER" id="PTHR14453">
    <property type="entry name" value="PARP/ZINC FINGER CCCH TYPE DOMAIN CONTAINING PROTEIN"/>
    <property type="match status" value="1"/>
</dbReference>
<dbReference type="PROSITE" id="PS51059">
    <property type="entry name" value="PARP_CATALYTIC"/>
    <property type="match status" value="1"/>
</dbReference>
<dbReference type="Pfam" id="PF01661">
    <property type="entry name" value="Macro"/>
    <property type="match status" value="1"/>
</dbReference>
<protein>
    <recommendedName>
        <fullName evidence="7">Poly [ADP-ribose] polymerase</fullName>
        <shortName evidence="7">PARP</shortName>
        <ecNumber evidence="7">2.4.2.-</ecNumber>
    </recommendedName>
</protein>
<dbReference type="InterPro" id="IPR002589">
    <property type="entry name" value="Macro_dom"/>
</dbReference>
<dbReference type="PROSITE" id="PS51154">
    <property type="entry name" value="MACRO"/>
    <property type="match status" value="2"/>
</dbReference>